<reference evidence="1" key="2">
    <citation type="journal article" date="2015" name="Data Brief">
        <title>Shoot transcriptome of the giant reed, Arundo donax.</title>
        <authorList>
            <person name="Barrero R.A."/>
            <person name="Guerrero F.D."/>
            <person name="Moolhuijzen P."/>
            <person name="Goolsby J.A."/>
            <person name="Tidwell J."/>
            <person name="Bellgard S.E."/>
            <person name="Bellgard M.I."/>
        </authorList>
    </citation>
    <scope>NUCLEOTIDE SEQUENCE</scope>
    <source>
        <tissue evidence="1">Shoot tissue taken approximately 20 cm above the soil surface</tissue>
    </source>
</reference>
<reference evidence="1" key="1">
    <citation type="submission" date="2014-09" db="EMBL/GenBank/DDBJ databases">
        <authorList>
            <person name="Magalhaes I.L.F."/>
            <person name="Oliveira U."/>
            <person name="Santos F.R."/>
            <person name="Vidigal T.H.D.A."/>
            <person name="Brescovit A.D."/>
            <person name="Santos A.J."/>
        </authorList>
    </citation>
    <scope>NUCLEOTIDE SEQUENCE</scope>
    <source>
        <tissue evidence="1">Shoot tissue taken approximately 20 cm above the soil surface</tissue>
    </source>
</reference>
<accession>A0A0A9EVV0</accession>
<name>A0A0A9EVV0_ARUDO</name>
<evidence type="ECO:0000313" key="1">
    <source>
        <dbReference type="EMBL" id="JAE04217.1"/>
    </source>
</evidence>
<protein>
    <submittedName>
        <fullName evidence="1">Uncharacterized protein</fullName>
    </submittedName>
</protein>
<organism evidence="1">
    <name type="scientific">Arundo donax</name>
    <name type="common">Giant reed</name>
    <name type="synonym">Donax arundinaceus</name>
    <dbReference type="NCBI Taxonomy" id="35708"/>
    <lineage>
        <taxon>Eukaryota</taxon>
        <taxon>Viridiplantae</taxon>
        <taxon>Streptophyta</taxon>
        <taxon>Embryophyta</taxon>
        <taxon>Tracheophyta</taxon>
        <taxon>Spermatophyta</taxon>
        <taxon>Magnoliopsida</taxon>
        <taxon>Liliopsida</taxon>
        <taxon>Poales</taxon>
        <taxon>Poaceae</taxon>
        <taxon>PACMAD clade</taxon>
        <taxon>Arundinoideae</taxon>
        <taxon>Arundineae</taxon>
        <taxon>Arundo</taxon>
    </lineage>
</organism>
<dbReference type="AlphaFoldDB" id="A0A0A9EVV0"/>
<dbReference type="EMBL" id="GBRH01193679">
    <property type="protein sequence ID" value="JAE04217.1"/>
    <property type="molecule type" value="Transcribed_RNA"/>
</dbReference>
<sequence length="67" mass="8046">MPHHLNTRLKLYCSITKSRLMFRRLINTTTEETCIFCTVYTNLKEVNNNRPSQNKFICSRFVYAQEQ</sequence>
<proteinExistence type="predicted"/>